<dbReference type="GO" id="GO:0046872">
    <property type="term" value="F:metal ion binding"/>
    <property type="evidence" value="ECO:0007669"/>
    <property type="project" value="UniProtKB-KW"/>
</dbReference>
<comment type="cofactor">
    <cofactor evidence="17">
        <name>a monovalent cation</name>
        <dbReference type="ChEBI" id="CHEBI:60242"/>
    </cofactor>
    <text evidence="17">A monovalent cation.</text>
</comment>
<dbReference type="EMBL" id="MU001692">
    <property type="protein sequence ID" value="KAF2454276.1"/>
    <property type="molecule type" value="Genomic_DNA"/>
</dbReference>
<evidence type="ECO:0000256" key="14">
    <source>
        <dbReference type="ARBA" id="ARBA00023128"/>
    </source>
</evidence>
<keyword evidence="15" id="KW-0472">Membrane</keyword>
<evidence type="ECO:0000256" key="3">
    <source>
        <dbReference type="ARBA" id="ARBA00004496"/>
    </source>
</evidence>
<comment type="pathway">
    <text evidence="4 17">Cofactor biosynthesis; tetrahydrofolylpolyglutamate biosynthesis.</text>
</comment>
<evidence type="ECO:0000256" key="6">
    <source>
        <dbReference type="ARBA" id="ARBA00022490"/>
    </source>
</evidence>
<dbReference type="GO" id="GO:0004326">
    <property type="term" value="F:tetrahydrofolylpolyglutamate synthase activity"/>
    <property type="evidence" value="ECO:0007669"/>
    <property type="project" value="UniProtKB-EC"/>
</dbReference>
<dbReference type="Proteomes" id="UP000799766">
    <property type="component" value="Unassembled WGS sequence"/>
</dbReference>
<feature type="binding site" evidence="19">
    <location>
        <position position="112"/>
    </location>
    <ligand>
        <name>Mg(2+)</name>
        <dbReference type="ChEBI" id="CHEBI:18420"/>
        <label>1</label>
    </ligand>
</feature>
<evidence type="ECO:0000313" key="21">
    <source>
        <dbReference type="EMBL" id="KAF2454276.1"/>
    </source>
</evidence>
<evidence type="ECO:0000256" key="12">
    <source>
        <dbReference type="ARBA" id="ARBA00022840"/>
    </source>
</evidence>
<dbReference type="SUPFAM" id="SSF53244">
    <property type="entry name" value="MurD-like peptide ligases, peptide-binding domain"/>
    <property type="match status" value="1"/>
</dbReference>
<evidence type="ECO:0000256" key="9">
    <source>
        <dbReference type="ARBA" id="ARBA00022723"/>
    </source>
</evidence>
<evidence type="ECO:0000256" key="7">
    <source>
        <dbReference type="ARBA" id="ARBA00022563"/>
    </source>
</evidence>
<name>A0A6A6NRA6_9PEZI</name>
<comment type="catalytic activity">
    <reaction evidence="16 17">
        <text>(6S)-5,6,7,8-tetrahydrofolyl-(gamma-L-Glu)(n) + L-glutamate + ATP = (6S)-5,6,7,8-tetrahydrofolyl-(gamma-L-Glu)(n+1) + ADP + phosphate + H(+)</text>
        <dbReference type="Rhea" id="RHEA:10580"/>
        <dbReference type="Rhea" id="RHEA-COMP:14738"/>
        <dbReference type="Rhea" id="RHEA-COMP:14740"/>
        <dbReference type="ChEBI" id="CHEBI:15378"/>
        <dbReference type="ChEBI" id="CHEBI:29985"/>
        <dbReference type="ChEBI" id="CHEBI:30616"/>
        <dbReference type="ChEBI" id="CHEBI:43474"/>
        <dbReference type="ChEBI" id="CHEBI:141005"/>
        <dbReference type="ChEBI" id="CHEBI:456216"/>
        <dbReference type="EC" id="6.3.2.17"/>
    </reaction>
</comment>
<dbReference type="AlphaFoldDB" id="A0A6A6NRA6"/>
<feature type="binding site" evidence="19">
    <location>
        <position position="232"/>
    </location>
    <ligand>
        <name>Mg(2+)</name>
        <dbReference type="ChEBI" id="CHEBI:18420"/>
        <label>1</label>
    </ligand>
</feature>
<feature type="compositionally biased region" description="Low complexity" evidence="20">
    <location>
        <begin position="88"/>
        <end position="97"/>
    </location>
</feature>
<dbReference type="PROSITE" id="PS01012">
    <property type="entry name" value="FOLYLPOLYGLU_SYNT_2"/>
    <property type="match status" value="1"/>
</dbReference>
<evidence type="ECO:0000256" key="8">
    <source>
        <dbReference type="ARBA" id="ARBA00022598"/>
    </source>
</evidence>
<protein>
    <recommendedName>
        <fullName evidence="17">Folylpolyglutamate synthase</fullName>
        <ecNumber evidence="17">6.3.2.17</ecNumber>
    </recommendedName>
    <alternativeName>
        <fullName evidence="17">Folylpoly-gamma-glutamate synthetase</fullName>
    </alternativeName>
    <alternativeName>
        <fullName evidence="17">Tetrahydrofolylpolyglutamate synthase</fullName>
    </alternativeName>
</protein>
<feature type="region of interest" description="Disordered" evidence="20">
    <location>
        <begin position="86"/>
        <end position="105"/>
    </location>
</feature>
<dbReference type="InterPro" id="IPR001645">
    <property type="entry name" value="Folylpolyglutamate_synth"/>
</dbReference>
<evidence type="ECO:0000256" key="1">
    <source>
        <dbReference type="ARBA" id="ARBA00004273"/>
    </source>
</evidence>
<keyword evidence="9 19" id="KW-0479">Metal-binding</keyword>
<comment type="subcellular location">
    <subcellularLocation>
        <location evidence="3">Cytoplasm</location>
    </subcellularLocation>
    <subcellularLocation>
        <location evidence="1">Mitochondrion inner membrane</location>
    </subcellularLocation>
    <subcellularLocation>
        <location evidence="2">Mitochondrion matrix</location>
    </subcellularLocation>
</comment>
<evidence type="ECO:0000256" key="19">
    <source>
        <dbReference type="PIRSR" id="PIRSR038895-2"/>
    </source>
</evidence>
<evidence type="ECO:0000256" key="16">
    <source>
        <dbReference type="ARBA" id="ARBA00047493"/>
    </source>
</evidence>
<evidence type="ECO:0000256" key="15">
    <source>
        <dbReference type="ARBA" id="ARBA00023136"/>
    </source>
</evidence>
<keyword evidence="6" id="KW-0963">Cytoplasm</keyword>
<dbReference type="EC" id="6.3.2.17" evidence="17"/>
<evidence type="ECO:0000256" key="10">
    <source>
        <dbReference type="ARBA" id="ARBA00022741"/>
    </source>
</evidence>
<keyword evidence="7 17" id="KW-0554">One-carbon metabolism</keyword>
<dbReference type="NCBIfam" id="TIGR01499">
    <property type="entry name" value="folC"/>
    <property type="match status" value="1"/>
</dbReference>
<feature type="region of interest" description="Disordered" evidence="20">
    <location>
        <begin position="398"/>
        <end position="421"/>
    </location>
</feature>
<dbReference type="PANTHER" id="PTHR11136">
    <property type="entry name" value="FOLYLPOLYGLUTAMATE SYNTHASE-RELATED"/>
    <property type="match status" value="1"/>
</dbReference>
<keyword evidence="14" id="KW-0496">Mitochondrion</keyword>
<proteinExistence type="inferred from homology"/>
<evidence type="ECO:0000256" key="20">
    <source>
        <dbReference type="SAM" id="MobiDB-lite"/>
    </source>
</evidence>
<keyword evidence="22" id="KW-1185">Reference proteome</keyword>
<keyword evidence="11" id="KW-0999">Mitochondrion inner membrane</keyword>
<dbReference type="GO" id="GO:0005829">
    <property type="term" value="C:cytosol"/>
    <property type="evidence" value="ECO:0007669"/>
    <property type="project" value="TreeGrafter"/>
</dbReference>
<keyword evidence="13 19" id="KW-0460">Magnesium</keyword>
<reference evidence="21" key="1">
    <citation type="journal article" date="2020" name="Stud. Mycol.">
        <title>101 Dothideomycetes genomes: a test case for predicting lifestyles and emergence of pathogens.</title>
        <authorList>
            <person name="Haridas S."/>
            <person name="Albert R."/>
            <person name="Binder M."/>
            <person name="Bloem J."/>
            <person name="Labutti K."/>
            <person name="Salamov A."/>
            <person name="Andreopoulos B."/>
            <person name="Baker S."/>
            <person name="Barry K."/>
            <person name="Bills G."/>
            <person name="Bluhm B."/>
            <person name="Cannon C."/>
            <person name="Castanera R."/>
            <person name="Culley D."/>
            <person name="Daum C."/>
            <person name="Ezra D."/>
            <person name="Gonzalez J."/>
            <person name="Henrissat B."/>
            <person name="Kuo A."/>
            <person name="Liang C."/>
            <person name="Lipzen A."/>
            <person name="Lutzoni F."/>
            <person name="Magnuson J."/>
            <person name="Mondo S."/>
            <person name="Nolan M."/>
            <person name="Ohm R."/>
            <person name="Pangilinan J."/>
            <person name="Park H.-J."/>
            <person name="Ramirez L."/>
            <person name="Alfaro M."/>
            <person name="Sun H."/>
            <person name="Tritt A."/>
            <person name="Yoshinaga Y."/>
            <person name="Zwiers L.-H."/>
            <person name="Turgeon B."/>
            <person name="Goodwin S."/>
            <person name="Spatafora J."/>
            <person name="Crous P."/>
            <person name="Grigoriev I."/>
        </authorList>
    </citation>
    <scope>NUCLEOTIDE SEQUENCE</scope>
    <source>
        <strain evidence="21">ATCC 16933</strain>
    </source>
</reference>
<evidence type="ECO:0000256" key="17">
    <source>
        <dbReference type="PIRNR" id="PIRNR038895"/>
    </source>
</evidence>
<keyword evidence="12 18" id="KW-0067">ATP-binding</keyword>
<dbReference type="GO" id="GO:0005759">
    <property type="term" value="C:mitochondrial matrix"/>
    <property type="evidence" value="ECO:0007669"/>
    <property type="project" value="UniProtKB-SubCell"/>
</dbReference>
<dbReference type="GO" id="GO:0005524">
    <property type="term" value="F:ATP binding"/>
    <property type="evidence" value="ECO:0007669"/>
    <property type="project" value="UniProtKB-KW"/>
</dbReference>
<feature type="binding site" evidence="19">
    <location>
        <position position="204"/>
    </location>
    <ligand>
        <name>Mg(2+)</name>
        <dbReference type="ChEBI" id="CHEBI:18420"/>
        <label>1</label>
    </ligand>
</feature>
<dbReference type="SUPFAM" id="SSF53623">
    <property type="entry name" value="MurD-like peptide ligases, catalytic domain"/>
    <property type="match status" value="1"/>
</dbReference>
<dbReference type="PIRSF" id="PIRSF038895">
    <property type="entry name" value="FPGS"/>
    <property type="match status" value="1"/>
</dbReference>
<evidence type="ECO:0000256" key="5">
    <source>
        <dbReference type="ARBA" id="ARBA00008276"/>
    </source>
</evidence>
<feature type="binding site" evidence="18">
    <location>
        <position position="376"/>
    </location>
    <ligand>
        <name>ATP</name>
        <dbReference type="ChEBI" id="CHEBI:30616"/>
    </ligand>
</feature>
<dbReference type="GO" id="GO:0005743">
    <property type="term" value="C:mitochondrial inner membrane"/>
    <property type="evidence" value="ECO:0007669"/>
    <property type="project" value="UniProtKB-SubCell"/>
</dbReference>
<comment type="function">
    <text evidence="17">Catalyzes conversion of folates to polyglutamate derivatives allowing concentration of folate compounds in the cell and the intracellular retention of these cofactors, which are important substrates for most of the folate-dependent enzymes that are involved in one-carbon transfer reactions involved in purine, pyrimidine and amino acid synthesis.</text>
</comment>
<evidence type="ECO:0000256" key="11">
    <source>
        <dbReference type="ARBA" id="ARBA00022792"/>
    </source>
</evidence>
<comment type="similarity">
    <text evidence="5 17">Belongs to the folylpolyglutamate synthase family.</text>
</comment>
<evidence type="ECO:0000256" key="18">
    <source>
        <dbReference type="PIRSR" id="PIRSR038895-1"/>
    </source>
</evidence>
<dbReference type="Gene3D" id="3.90.190.20">
    <property type="entry name" value="Mur ligase, C-terminal domain"/>
    <property type="match status" value="1"/>
</dbReference>
<dbReference type="OrthoDB" id="5212574at2759"/>
<keyword evidence="8 17" id="KW-0436">Ligase</keyword>
<gene>
    <name evidence="21" type="ORF">BDY21DRAFT_374193</name>
</gene>
<dbReference type="GO" id="GO:0006730">
    <property type="term" value="P:one-carbon metabolic process"/>
    <property type="evidence" value="ECO:0007669"/>
    <property type="project" value="UniProtKB-KW"/>
</dbReference>
<dbReference type="InterPro" id="IPR036615">
    <property type="entry name" value="Mur_ligase_C_dom_sf"/>
</dbReference>
<feature type="binding site" evidence="18">
    <location>
        <position position="357"/>
    </location>
    <ligand>
        <name>ATP</name>
        <dbReference type="ChEBI" id="CHEBI:30616"/>
    </ligand>
</feature>
<dbReference type="InterPro" id="IPR023600">
    <property type="entry name" value="Folylpolyglutamate_synth_euk"/>
</dbReference>
<dbReference type="PANTHER" id="PTHR11136:SF5">
    <property type="entry name" value="FOLYLPOLYGLUTAMATE SYNTHASE, MITOCHONDRIAL"/>
    <property type="match status" value="1"/>
</dbReference>
<dbReference type="UniPathway" id="UPA00850"/>
<sequence>MERDYSAAIAALNTLQSNYSMIQQIQKSGRALNTLSIPEMIEWCRRAGFEPSDFDRINPIHVSGTKGKGSTSAFISSILTQYIPPPRAASDSPSDAPSAPPQAPTKVGLYTSPHLRFVRERIQINNAPLSEADFATHFFRVWDDLEAAAVATARDAAAPSSSSASSASSDPAAAPPAKPVYFRYLTLMALCAYARLGVDSAVIEAGIGGEFDCTNVLARPTATAVTALGIDHVGLLGGTLPDIAWHKAGIFKAGALAVTCDGQAPEAMEVLERRAADKGVRLLVARRHPMVRDGRVKLGLRGEFQQSNASVAVVVAAEHLRKLGHDGIPAPEELAEGKAALPEPFVRGLERVKWPGRCDVRRERERGKGGLVWYIDGGHTLESIEACGRWFAGEIAQRERDPEAAKDRRKPPRRILLFNQQTRDAPALARALHRVLCASVPPSSTSTSTSPSASTSTTTTATTTTPTTGAHDDEDDNDNHHPFTHVVFTPNRTTRRASSAPADFVSLNADAAAVDALRVQRGLADAWAALDPGAEARVAGAVDEAVAWARGVAEAWEKGREGEEGTGMGEMEDVAVLVTGSLHLVGAVLEILEGEAEGKGSE</sequence>
<dbReference type="Gene3D" id="3.40.1190.10">
    <property type="entry name" value="Mur-like, catalytic domain"/>
    <property type="match status" value="1"/>
</dbReference>
<accession>A0A6A6NRA6</accession>
<keyword evidence="10 18" id="KW-0547">Nucleotide-binding</keyword>
<organism evidence="21 22">
    <name type="scientific">Lineolata rhizophorae</name>
    <dbReference type="NCBI Taxonomy" id="578093"/>
    <lineage>
        <taxon>Eukaryota</taxon>
        <taxon>Fungi</taxon>
        <taxon>Dikarya</taxon>
        <taxon>Ascomycota</taxon>
        <taxon>Pezizomycotina</taxon>
        <taxon>Dothideomycetes</taxon>
        <taxon>Dothideomycetes incertae sedis</taxon>
        <taxon>Lineolatales</taxon>
        <taxon>Lineolataceae</taxon>
        <taxon>Lineolata</taxon>
    </lineage>
</organism>
<evidence type="ECO:0000256" key="4">
    <source>
        <dbReference type="ARBA" id="ARBA00005150"/>
    </source>
</evidence>
<feature type="compositionally biased region" description="Low complexity" evidence="20">
    <location>
        <begin position="441"/>
        <end position="468"/>
    </location>
</feature>
<feature type="region of interest" description="Disordered" evidence="20">
    <location>
        <begin position="440"/>
        <end position="482"/>
    </location>
</feature>
<evidence type="ECO:0000313" key="22">
    <source>
        <dbReference type="Proteomes" id="UP000799766"/>
    </source>
</evidence>
<evidence type="ECO:0000256" key="2">
    <source>
        <dbReference type="ARBA" id="ARBA00004305"/>
    </source>
</evidence>
<dbReference type="InterPro" id="IPR018109">
    <property type="entry name" value="Folylpolyglutamate_synth_CS"/>
</dbReference>
<dbReference type="InterPro" id="IPR036565">
    <property type="entry name" value="Mur-like_cat_sf"/>
</dbReference>
<evidence type="ECO:0000256" key="13">
    <source>
        <dbReference type="ARBA" id="ARBA00022842"/>
    </source>
</evidence>